<dbReference type="PANTHER" id="PTHR31377">
    <property type="entry name" value="AGMATINE DEIMINASE-RELATED"/>
    <property type="match status" value="1"/>
</dbReference>
<reference evidence="4" key="1">
    <citation type="submission" date="2022-08" db="EMBL/GenBank/DDBJ databases">
        <title>Novel sulfate-reducing endosymbionts in the free-living metamonad Anaeramoeba.</title>
        <authorList>
            <person name="Jerlstrom-Hultqvist J."/>
            <person name="Cepicka I."/>
            <person name="Gallot-Lavallee L."/>
            <person name="Salas-Leiva D."/>
            <person name="Curtis B.A."/>
            <person name="Zahonova K."/>
            <person name="Pipaliya S."/>
            <person name="Dacks J."/>
            <person name="Roger A.J."/>
        </authorList>
    </citation>
    <scope>NUCLEOTIDE SEQUENCE</scope>
    <source>
        <strain evidence="4">Schooner1</strain>
    </source>
</reference>
<evidence type="ECO:0000313" key="4">
    <source>
        <dbReference type="EMBL" id="KAJ6253252.1"/>
    </source>
</evidence>
<feature type="signal peptide" evidence="3">
    <location>
        <begin position="1"/>
        <end position="16"/>
    </location>
</feature>
<dbReference type="PROSITE" id="PS51257">
    <property type="entry name" value="PROKAR_LIPOPROTEIN"/>
    <property type="match status" value="1"/>
</dbReference>
<keyword evidence="5" id="KW-1185">Reference proteome</keyword>
<evidence type="ECO:0000256" key="1">
    <source>
        <dbReference type="ARBA" id="ARBA00022801"/>
    </source>
</evidence>
<evidence type="ECO:0000256" key="3">
    <source>
        <dbReference type="SAM" id="SignalP"/>
    </source>
</evidence>
<keyword evidence="3" id="KW-0732">Signal</keyword>
<evidence type="ECO:0000256" key="2">
    <source>
        <dbReference type="SAM" id="MobiDB-lite"/>
    </source>
</evidence>
<keyword evidence="1" id="KW-0378">Hydrolase</keyword>
<sequence>MIKLIIFVILLGFVSCFPDNYYTPAYWDQQESIWLSYPSYNYLEPNHFQSSPKTIEEVIFSMIEIITKSQKVSLVVNTQEEKTYIANWAKEKGILNDRLRMFFIENSEIWARDYFGTFVVSEEGTKLELVCPGFNYWGYAKVPKEFQQTKDTGYLYDTSFDTLISNLDHKEEDQKEQEQEQEKAQEQEKEQGEFAFGDSFPRSFQTNLTRQLNIPIKRFPNYFTEGGDHSFNGDGLVIASLAVEKQRNPDLQLEEIENNLKRIYNLEKIIWVNKGPTEDYSTFDGPVDGEFWTVGTGGHVDEHTRFVSADTILIAQVTDEQVARDPLMRETQANLEENLSMILNQTDQYNNPFKVIKMPVPEPIFFENVNKKDFVFHLLPSLLISRNVTKKKQLSDLQNLKLFSAASYMNFVIGNEFVLVSKYYKDGRSSSFKQTDEQAKLILQQVFPKKSIYQLFIDPINAGGGGMNCITQQQPSLYKREFNKH</sequence>
<comment type="caution">
    <text evidence="4">The sequence shown here is derived from an EMBL/GenBank/DDBJ whole genome shotgun (WGS) entry which is preliminary data.</text>
</comment>
<dbReference type="InterPro" id="IPR007466">
    <property type="entry name" value="Peptidyl-Arg-deiminase_porph"/>
</dbReference>
<dbReference type="Proteomes" id="UP001150062">
    <property type="component" value="Unassembled WGS sequence"/>
</dbReference>
<organism evidence="4 5">
    <name type="scientific">Anaeramoeba flamelloides</name>
    <dbReference type="NCBI Taxonomy" id="1746091"/>
    <lineage>
        <taxon>Eukaryota</taxon>
        <taxon>Metamonada</taxon>
        <taxon>Anaeramoebidae</taxon>
        <taxon>Anaeramoeba</taxon>
    </lineage>
</organism>
<accession>A0ABQ8Z8P4</accession>
<dbReference type="Pfam" id="PF04371">
    <property type="entry name" value="PAD_porph"/>
    <property type="match status" value="1"/>
</dbReference>
<dbReference type="Gene3D" id="3.75.10.10">
    <property type="entry name" value="L-arginine/glycine Amidinotransferase, Chain A"/>
    <property type="match status" value="1"/>
</dbReference>
<gene>
    <name evidence="4" type="ORF">M0813_01298</name>
</gene>
<dbReference type="SUPFAM" id="SSF55909">
    <property type="entry name" value="Pentein"/>
    <property type="match status" value="1"/>
</dbReference>
<feature type="region of interest" description="Disordered" evidence="2">
    <location>
        <begin position="170"/>
        <end position="191"/>
    </location>
</feature>
<feature type="chain" id="PRO_5046263887" evidence="3">
    <location>
        <begin position="17"/>
        <end position="485"/>
    </location>
</feature>
<dbReference type="EMBL" id="JAOAOG010000032">
    <property type="protein sequence ID" value="KAJ6253252.1"/>
    <property type="molecule type" value="Genomic_DNA"/>
</dbReference>
<name>A0ABQ8Z8P4_9EUKA</name>
<proteinExistence type="predicted"/>
<protein>
    <submittedName>
        <fullName evidence="4">Agmatine deiminase-related</fullName>
    </submittedName>
</protein>
<evidence type="ECO:0000313" key="5">
    <source>
        <dbReference type="Proteomes" id="UP001150062"/>
    </source>
</evidence>
<dbReference type="PANTHER" id="PTHR31377:SF0">
    <property type="entry name" value="AGMATINE DEIMINASE-RELATED"/>
    <property type="match status" value="1"/>
</dbReference>